<name>A0A5K7Z491_9BACT</name>
<evidence type="ECO:0000313" key="1">
    <source>
        <dbReference type="EMBL" id="BBO76812.1"/>
    </source>
</evidence>
<dbReference type="Pfam" id="PF03692">
    <property type="entry name" value="CxxCxxCC"/>
    <property type="match status" value="1"/>
</dbReference>
<organism evidence="1 2">
    <name type="scientific">Desulfosarcina widdelii</name>
    <dbReference type="NCBI Taxonomy" id="947919"/>
    <lineage>
        <taxon>Bacteria</taxon>
        <taxon>Pseudomonadati</taxon>
        <taxon>Thermodesulfobacteriota</taxon>
        <taxon>Desulfobacteria</taxon>
        <taxon>Desulfobacterales</taxon>
        <taxon>Desulfosarcinaceae</taxon>
        <taxon>Desulfosarcina</taxon>
    </lineage>
</organism>
<dbReference type="AlphaFoldDB" id="A0A5K7Z491"/>
<evidence type="ECO:0000313" key="2">
    <source>
        <dbReference type="Proteomes" id="UP000427769"/>
    </source>
</evidence>
<dbReference type="PANTHER" id="PTHR35866:SF1">
    <property type="entry name" value="YKGJ FAMILY CYSTEINE CLUSTER PROTEIN"/>
    <property type="match status" value="1"/>
</dbReference>
<dbReference type="KEGG" id="dwd:DSCW_42290"/>
<protein>
    <submittedName>
        <fullName evidence="1">Lipoprotein</fullName>
    </submittedName>
</protein>
<sequence>MTKPAAKTQNKRLTVLGPQDEFPFECHAGLPCFTRCCRDITIFLTPYDVLRMKNALHRSSGEFLSAYTVTMIGDNGLPIVVLKMGEDEEKSCPFVTNRGCSIYSDRPWACRIYPLKPETTKITEKAGKSYYSVMDVPFCGGLRSEKVHGLSAWIEQQGIPVYHEMEALFKKITTNERLSQEKITNKKIQEMVYMACYDLDRFRRFVMESTFLERFEVEPEAVERLKTDDTALYRFAIQWLEYGLLAQHVLKVRPSVMAAKKQELGVE</sequence>
<reference evidence="1 2" key="1">
    <citation type="submission" date="2019-11" db="EMBL/GenBank/DDBJ databases">
        <title>Comparative genomics of hydrocarbon-degrading Desulfosarcina strains.</title>
        <authorList>
            <person name="Watanabe M."/>
            <person name="Kojima H."/>
            <person name="Fukui M."/>
        </authorList>
    </citation>
    <scope>NUCLEOTIDE SEQUENCE [LARGE SCALE GENOMIC DNA]</scope>
    <source>
        <strain evidence="1 2">PP31</strain>
    </source>
</reference>
<keyword evidence="1" id="KW-0449">Lipoprotein</keyword>
<proteinExistence type="predicted"/>
<accession>A0A5K7Z491</accession>
<gene>
    <name evidence="1" type="ORF">DSCW_42290</name>
</gene>
<dbReference type="RefSeq" id="WP_155305617.1">
    <property type="nucleotide sequence ID" value="NZ_AP021875.1"/>
</dbReference>
<dbReference type="Proteomes" id="UP000427769">
    <property type="component" value="Chromosome"/>
</dbReference>
<dbReference type="EMBL" id="AP021875">
    <property type="protein sequence ID" value="BBO76812.1"/>
    <property type="molecule type" value="Genomic_DNA"/>
</dbReference>
<dbReference type="PANTHER" id="PTHR35866">
    <property type="entry name" value="PUTATIVE-RELATED"/>
    <property type="match status" value="1"/>
</dbReference>
<dbReference type="OrthoDB" id="275146at2"/>
<keyword evidence="2" id="KW-1185">Reference proteome</keyword>
<dbReference type="InterPro" id="IPR005358">
    <property type="entry name" value="Puta_zinc/iron-chelating_dom"/>
</dbReference>